<accession>A0A221UV93</accession>
<evidence type="ECO:0000313" key="1">
    <source>
        <dbReference type="EMBL" id="ASO05026.1"/>
    </source>
</evidence>
<reference evidence="2 4" key="2">
    <citation type="submission" date="2019-06" db="EMBL/GenBank/DDBJ databases">
        <title>A large-scale integrated study on North Sea by COGITO (Coastal Microbe Genomic &amp; Taxonomic Observatory).</title>
        <authorList>
            <person name="Teeling H."/>
        </authorList>
    </citation>
    <scope>NUCLEOTIDE SEQUENCE [LARGE SCALE GENOMIC DNA]</scope>
    <source>
        <strain evidence="2 4">MAR_2009_79</strain>
    </source>
</reference>
<evidence type="ECO:0000313" key="3">
    <source>
        <dbReference type="Proteomes" id="UP000204551"/>
    </source>
</evidence>
<dbReference type="AlphaFoldDB" id="A0A221UV93"/>
<dbReference type="EMBL" id="VHIF01000001">
    <property type="protein sequence ID" value="TQO38753.1"/>
    <property type="molecule type" value="Genomic_DNA"/>
</dbReference>
<gene>
    <name evidence="1" type="ORF">AREALGSMS7_01556</name>
    <name evidence="2" type="ORF">GQ41_3416</name>
</gene>
<evidence type="ECO:0000313" key="4">
    <source>
        <dbReference type="Proteomes" id="UP000315363"/>
    </source>
</evidence>
<name>A0A221UV93_9FLAO</name>
<reference evidence="1 3" key="1">
    <citation type="submission" date="2017-07" db="EMBL/GenBank/DDBJ databases">
        <title>Genome Sequence of Arenibacter algicola Strain SMS7 Isolated from a culture of the Diatom Skeletonema marinoi.</title>
        <authorList>
            <person name="Topel M."/>
            <person name="Pinder M.I.M."/>
            <person name="Johansson O.N."/>
            <person name="Kourtchenko O."/>
            <person name="Godhe A."/>
            <person name="Clarke A.K."/>
        </authorList>
    </citation>
    <scope>NUCLEOTIDE SEQUENCE [LARGE SCALE GENOMIC DNA]</scope>
    <source>
        <strain evidence="1 3">SMS7</strain>
    </source>
</reference>
<keyword evidence="4" id="KW-1185">Reference proteome</keyword>
<proteinExistence type="predicted"/>
<dbReference type="EMBL" id="CP022515">
    <property type="protein sequence ID" value="ASO05026.1"/>
    <property type="molecule type" value="Genomic_DNA"/>
</dbReference>
<dbReference type="KEGG" id="aalg:AREALGSMS7_01556"/>
<dbReference type="Proteomes" id="UP000204551">
    <property type="component" value="Chromosome"/>
</dbReference>
<organism evidence="1 3">
    <name type="scientific">Arenibacter algicola</name>
    <dbReference type="NCBI Taxonomy" id="616991"/>
    <lineage>
        <taxon>Bacteria</taxon>
        <taxon>Pseudomonadati</taxon>
        <taxon>Bacteroidota</taxon>
        <taxon>Flavobacteriia</taxon>
        <taxon>Flavobacteriales</taxon>
        <taxon>Flavobacteriaceae</taxon>
        <taxon>Arenibacter</taxon>
    </lineage>
</organism>
<dbReference type="Proteomes" id="UP000315363">
    <property type="component" value="Unassembled WGS sequence"/>
</dbReference>
<protein>
    <submittedName>
        <fullName evidence="1">Uncharacterized protein</fullName>
    </submittedName>
</protein>
<sequence length="57" mass="6528">MNKCIAFFIVLVLVLVVAVLTDNERATSHENNLVEHKVDTNKNRSLVDNKAVTDRRY</sequence>
<evidence type="ECO:0000313" key="2">
    <source>
        <dbReference type="EMBL" id="TQO38753.1"/>
    </source>
</evidence>
<dbReference type="RefSeq" id="WP_157365041.1">
    <property type="nucleotide sequence ID" value="NZ_CP022515.1"/>
</dbReference>